<feature type="compositionally biased region" description="Polar residues" evidence="3">
    <location>
        <begin position="74"/>
        <end position="85"/>
    </location>
</feature>
<dbReference type="PANTHER" id="PTHR45972">
    <property type="entry name" value="BTB_2 DOMAIN-CONTAINING PROTEIN"/>
    <property type="match status" value="1"/>
</dbReference>
<evidence type="ECO:0008006" key="7">
    <source>
        <dbReference type="Google" id="ProtNLM"/>
    </source>
</evidence>
<dbReference type="InterPro" id="IPR052310">
    <property type="entry name" value="Kelch/BTB_domain_protein"/>
</dbReference>
<dbReference type="InterPro" id="IPR015915">
    <property type="entry name" value="Kelch-typ_b-propeller"/>
</dbReference>
<keyword evidence="2" id="KW-0677">Repeat</keyword>
<feature type="compositionally biased region" description="Polar residues" evidence="3">
    <location>
        <begin position="464"/>
        <end position="489"/>
    </location>
</feature>
<name>A0AAV7QU43_PLEWA</name>
<dbReference type="Pfam" id="PF01344">
    <property type="entry name" value="Kelch_1"/>
    <property type="match status" value="2"/>
</dbReference>
<gene>
    <name evidence="5" type="ORF">NDU88_010338</name>
</gene>
<dbReference type="EMBL" id="JANPWB010000010">
    <property type="protein sequence ID" value="KAJ1144036.1"/>
    <property type="molecule type" value="Genomic_DNA"/>
</dbReference>
<accession>A0AAV7QU43</accession>
<dbReference type="AlphaFoldDB" id="A0AAV7QU43"/>
<keyword evidence="4" id="KW-1133">Transmembrane helix</keyword>
<dbReference type="InterPro" id="IPR006652">
    <property type="entry name" value="Kelch_1"/>
</dbReference>
<dbReference type="Proteomes" id="UP001066276">
    <property type="component" value="Chromosome 6"/>
</dbReference>
<evidence type="ECO:0000256" key="1">
    <source>
        <dbReference type="ARBA" id="ARBA00022441"/>
    </source>
</evidence>
<evidence type="ECO:0000256" key="4">
    <source>
        <dbReference type="SAM" id="Phobius"/>
    </source>
</evidence>
<dbReference type="SUPFAM" id="SSF117281">
    <property type="entry name" value="Kelch motif"/>
    <property type="match status" value="1"/>
</dbReference>
<feature type="compositionally biased region" description="Polar residues" evidence="3">
    <location>
        <begin position="345"/>
        <end position="362"/>
    </location>
</feature>
<feature type="region of interest" description="Disordered" evidence="3">
    <location>
        <begin position="426"/>
        <end position="489"/>
    </location>
</feature>
<dbReference type="Gene3D" id="2.120.10.80">
    <property type="entry name" value="Kelch-type beta propeller"/>
    <property type="match status" value="1"/>
</dbReference>
<reference evidence="5" key="1">
    <citation type="journal article" date="2022" name="bioRxiv">
        <title>Sequencing and chromosome-scale assembly of the giantPleurodeles waltlgenome.</title>
        <authorList>
            <person name="Brown T."/>
            <person name="Elewa A."/>
            <person name="Iarovenko S."/>
            <person name="Subramanian E."/>
            <person name="Araus A.J."/>
            <person name="Petzold A."/>
            <person name="Susuki M."/>
            <person name="Suzuki K.-i.T."/>
            <person name="Hayashi T."/>
            <person name="Toyoda A."/>
            <person name="Oliveira C."/>
            <person name="Osipova E."/>
            <person name="Leigh N.D."/>
            <person name="Simon A."/>
            <person name="Yun M.H."/>
        </authorList>
    </citation>
    <scope>NUCLEOTIDE SEQUENCE</scope>
    <source>
        <strain evidence="5">20211129_DDA</strain>
        <tissue evidence="5">Liver</tissue>
    </source>
</reference>
<feature type="transmembrane region" description="Helical" evidence="4">
    <location>
        <begin position="21"/>
        <end position="39"/>
    </location>
</feature>
<sequence length="884" mass="98191">MINLWWETLAQYLDMPLAGKLALSAAATALLLALVFRFFKSRTAGRTEPSGPSRGDRSGTIAGTISDEKKNTRIEPSTVGSSQNSGLRFRHTIHKDLSLSDAVEPDGLSDETITTETCRHNNTSHQRDICCTGASRGLEIHVTAVQLQNCKKELMLDGKTGITHASPNTEIVETAVVARGPENRHVRSNPMLINRTSSPTRNPSEHNEEHILHSAGQISQVSSLGPLNTHLQSESTHHESRPDEDCREEMEEAEMNRNQVLTRKAGPIPEGVSTTKAISGMGLIISQSHAGGNGVYSFSSTAEVKVEESYFKGNMAKDGQCTEKSPPGSLKGKVYHYFAESTSESLSKGNSCTTEPSGTHSSFLHHEVHKKHSSYPSEAHQQLNQEMPAFKEQETKTSFSEISPTVDPSWSLQSVRPNWFKEEHSLHASQKHLGPREDSTSTETMNHVTESKEHGLESDVKSSLVESSRTDTTTQSFDGHSPCTTGEMQESLNPSQAKATSTFSAECTTDLNFFEGLLSLQSNRDSCLDLGNCYAALKVAKEHQLVDLKEAAYKFMSDNYLQVLQSPAIYGHLNPMERELILNRRMNGTKFITVADVDTQTCAPPSSRSSSRLCYYDSKSNSWHTVSCLPPEAVNSGCAVATMFNYLFVIAGCEGSGRQRKPSKKVFCYNPLTGTWKEISPLNQARPHCKLVELQGYLYAIGGECQHTVEQYDPRRDRWNFATPLPNDTFAIAHMATVCEDKIYVTGGTLRYMLLSYDPKDNVWKSSLISGSRDRTTEMVAAGNFLYRFDLNRSMGISVHRCNVRARLWYECATRRMPYPASFQCAVIGNHIHCLNRQFHLRFLAHDISPQFVDESLEGFPSPRGGLYPFVLWLPNEECGQAET</sequence>
<feature type="region of interest" description="Disordered" evidence="3">
    <location>
        <begin position="345"/>
        <end position="381"/>
    </location>
</feature>
<evidence type="ECO:0000313" key="5">
    <source>
        <dbReference type="EMBL" id="KAJ1144036.1"/>
    </source>
</evidence>
<protein>
    <recommendedName>
        <fullName evidence="7">Kelch domain-containing protein 7A</fullName>
    </recommendedName>
</protein>
<proteinExistence type="predicted"/>
<evidence type="ECO:0000256" key="3">
    <source>
        <dbReference type="SAM" id="MobiDB-lite"/>
    </source>
</evidence>
<keyword evidence="4" id="KW-0812">Transmembrane</keyword>
<dbReference type="SMART" id="SM00612">
    <property type="entry name" value="Kelch"/>
    <property type="match status" value="2"/>
</dbReference>
<feature type="compositionally biased region" description="Basic and acidic residues" evidence="3">
    <location>
        <begin position="449"/>
        <end position="460"/>
    </location>
</feature>
<organism evidence="5 6">
    <name type="scientific">Pleurodeles waltl</name>
    <name type="common">Iberian ribbed newt</name>
    <dbReference type="NCBI Taxonomy" id="8319"/>
    <lineage>
        <taxon>Eukaryota</taxon>
        <taxon>Metazoa</taxon>
        <taxon>Chordata</taxon>
        <taxon>Craniata</taxon>
        <taxon>Vertebrata</taxon>
        <taxon>Euteleostomi</taxon>
        <taxon>Amphibia</taxon>
        <taxon>Batrachia</taxon>
        <taxon>Caudata</taxon>
        <taxon>Salamandroidea</taxon>
        <taxon>Salamandridae</taxon>
        <taxon>Pleurodelinae</taxon>
        <taxon>Pleurodeles</taxon>
    </lineage>
</organism>
<evidence type="ECO:0000256" key="2">
    <source>
        <dbReference type="ARBA" id="ARBA00022737"/>
    </source>
</evidence>
<dbReference type="PANTHER" id="PTHR45972:SF1">
    <property type="entry name" value="KELCH DOMAIN-CONTAINING PROTEIN 7A"/>
    <property type="match status" value="1"/>
</dbReference>
<keyword evidence="4" id="KW-0472">Membrane</keyword>
<evidence type="ECO:0000313" key="6">
    <source>
        <dbReference type="Proteomes" id="UP001066276"/>
    </source>
</evidence>
<comment type="caution">
    <text evidence="5">The sequence shown here is derived from an EMBL/GenBank/DDBJ whole genome shotgun (WGS) entry which is preliminary data.</text>
</comment>
<keyword evidence="1" id="KW-0880">Kelch repeat</keyword>
<keyword evidence="6" id="KW-1185">Reference proteome</keyword>
<feature type="region of interest" description="Disordered" evidence="3">
    <location>
        <begin position="44"/>
        <end position="85"/>
    </location>
</feature>